<accession>A0A552WRJ1</accession>
<dbReference type="InterPro" id="IPR038396">
    <property type="entry name" value="SpoIIAA-like_sf"/>
</dbReference>
<reference evidence="1 2" key="1">
    <citation type="submission" date="2019-07" db="EMBL/GenBank/DDBJ databases">
        <title>Georgenia wutianyii sp. nov. and Georgenia *** sp. nov. isolated from plateau pika (Ochotona curzoniae) in the Qinghai-Tibet plateau of China.</title>
        <authorList>
            <person name="Tian Z."/>
        </authorList>
    </citation>
    <scope>NUCLEOTIDE SEQUENCE [LARGE SCALE GENOMIC DNA]</scope>
    <source>
        <strain evidence="1 2">Z446</strain>
    </source>
</reference>
<name>A0A552WRJ1_9MICO</name>
<keyword evidence="2" id="KW-1185">Reference proteome</keyword>
<gene>
    <name evidence="1" type="ORF">FJ693_10125</name>
</gene>
<dbReference type="InterPro" id="IPR021866">
    <property type="entry name" value="SpoIIAA-like"/>
</dbReference>
<dbReference type="EMBL" id="VJXR01000025">
    <property type="protein sequence ID" value="TRW45327.1"/>
    <property type="molecule type" value="Genomic_DNA"/>
</dbReference>
<evidence type="ECO:0000313" key="1">
    <source>
        <dbReference type="EMBL" id="TRW45327.1"/>
    </source>
</evidence>
<dbReference type="Gene3D" id="3.40.50.10600">
    <property type="entry name" value="SpoIIaa-like domains"/>
    <property type="match status" value="1"/>
</dbReference>
<dbReference type="AlphaFoldDB" id="A0A552WRJ1"/>
<comment type="caution">
    <text evidence="1">The sequence shown here is derived from an EMBL/GenBank/DDBJ whole genome shotgun (WGS) entry which is preliminary data.</text>
</comment>
<dbReference type="Pfam" id="PF11964">
    <property type="entry name" value="SpoIIAA-like"/>
    <property type="match status" value="1"/>
</dbReference>
<proteinExistence type="predicted"/>
<dbReference type="SUPFAM" id="SSF52091">
    <property type="entry name" value="SpoIIaa-like"/>
    <property type="match status" value="1"/>
</dbReference>
<organism evidence="1 2">
    <name type="scientific">Georgenia yuyongxinii</name>
    <dbReference type="NCBI Taxonomy" id="2589797"/>
    <lineage>
        <taxon>Bacteria</taxon>
        <taxon>Bacillati</taxon>
        <taxon>Actinomycetota</taxon>
        <taxon>Actinomycetes</taxon>
        <taxon>Micrococcales</taxon>
        <taxon>Bogoriellaceae</taxon>
        <taxon>Georgenia</taxon>
    </lineage>
</organism>
<dbReference type="InterPro" id="IPR036513">
    <property type="entry name" value="STAS_dom_sf"/>
</dbReference>
<protein>
    <submittedName>
        <fullName evidence="1">STAS/SEC14 domain-containing protein</fullName>
    </submittedName>
</protein>
<dbReference type="Proteomes" id="UP000318693">
    <property type="component" value="Unassembled WGS sequence"/>
</dbReference>
<evidence type="ECO:0000313" key="2">
    <source>
        <dbReference type="Proteomes" id="UP000318693"/>
    </source>
</evidence>
<sequence>MCRACAAAAASPSRSGSVTAELRLSRWGETRWRESDRMIRVLSDMPSGVVGFEAIDDVEEEDYRSVLIPALEAAIAEDGKVRLVYVLGPEFDEYEGDAVWEDLKLGARHPWSFERIAVVTDARWAVPAIKILSVLFPGQARAFPLAERETAARWAATGDMPRPTGEEVR</sequence>